<feature type="compositionally biased region" description="Basic and acidic residues" evidence="3">
    <location>
        <begin position="387"/>
        <end position="397"/>
    </location>
</feature>
<dbReference type="CDD" id="cd00033">
    <property type="entry name" value="CCP"/>
    <property type="match status" value="4"/>
</dbReference>
<feature type="chain" id="PRO_5021426167" evidence="5">
    <location>
        <begin position="20"/>
        <end position="459"/>
    </location>
</feature>
<dbReference type="SMART" id="SM00032">
    <property type="entry name" value="CCP"/>
    <property type="match status" value="4"/>
</dbReference>
<dbReference type="Proteomes" id="UP000314986">
    <property type="component" value="Unassembled WGS sequence"/>
</dbReference>
<dbReference type="InterPro" id="IPR035976">
    <property type="entry name" value="Sushi/SCR/CCP_sf"/>
</dbReference>
<evidence type="ECO:0000259" key="6">
    <source>
        <dbReference type="PROSITE" id="PS50923"/>
    </source>
</evidence>
<dbReference type="SUPFAM" id="SSF57535">
    <property type="entry name" value="Complement control module/SCR domain"/>
    <property type="match status" value="4"/>
</dbReference>
<dbReference type="GO" id="GO:0045957">
    <property type="term" value="P:negative regulation of complement activation, alternative pathway"/>
    <property type="evidence" value="ECO:0007669"/>
    <property type="project" value="TreeGrafter"/>
</dbReference>
<reference evidence="7" key="4">
    <citation type="submission" date="2025-08" db="UniProtKB">
        <authorList>
            <consortium name="Ensembl"/>
        </authorList>
    </citation>
    <scope>IDENTIFICATION</scope>
</reference>
<dbReference type="GeneTree" id="ENSGT00940000160410"/>
<keyword evidence="4" id="KW-0812">Transmembrane</keyword>
<dbReference type="Ensembl" id="ENSCMIT00000044485.1">
    <property type="protein sequence ID" value="ENSCMIP00000043857.1"/>
    <property type="gene ID" value="ENSCMIG00000018160.1"/>
</dbReference>
<evidence type="ECO:0000256" key="4">
    <source>
        <dbReference type="SAM" id="Phobius"/>
    </source>
</evidence>
<evidence type="ECO:0000313" key="7">
    <source>
        <dbReference type="Ensembl" id="ENSCMIP00000043857.1"/>
    </source>
</evidence>
<feature type="domain" description="Sushi" evidence="6">
    <location>
        <begin position="223"/>
        <end position="273"/>
    </location>
</feature>
<evidence type="ECO:0000256" key="2">
    <source>
        <dbReference type="PROSITE-ProRule" id="PRU00302"/>
    </source>
</evidence>
<sequence>TLPLTVSLSLSLSPSHCLGSENSCIDPGTPEHGSRTPSAGRFLEHAVVSFSCREGYKLRGASKAECERQEDGGLGWEPSYRPVCLSELPVCPRPHVEDADVYNDTYLPGDQLAISCHRGFQIRYPDMDNVDSVCQEDGAWDNLPTCQGCLRPTVFAHSYINVSDWVTSLAVGSFLRYQCYPGYKLQGPELLECMYHLLWSQSPPRCLDVEACPLPLIPDHGDYACHPYPCDGYIHGTVLEFYCDPGYMLASDYKYITCQYGEWFPTGQVFCESSGQSDVLSTWKIVAFTAISVLLALLLLVSVRAFHIKLKPPCQSSYSNDSEVPAPRNFVVVDGVPVMLPTYEEAVSTPLDSGTAPVAPAPSGSQPEQGAASPDTRSPPAYPGHGLEPDRVPRPDALDCSGSGGVDPELDSSSAASSFGTPATHPLTENNSIPETENTVSTSPSINIPDEIPLLDEES</sequence>
<dbReference type="PANTHER" id="PTHR47007:SF1">
    <property type="entry name" value="SUSHI DOMAIN-CONTAINING PROTEIN 4"/>
    <property type="match status" value="1"/>
</dbReference>
<reference evidence="8" key="2">
    <citation type="journal article" date="2007" name="PLoS Biol.">
        <title>Survey sequencing and comparative analysis of the elephant shark (Callorhinchus milii) genome.</title>
        <authorList>
            <person name="Venkatesh B."/>
            <person name="Kirkness E.F."/>
            <person name="Loh Y.H."/>
            <person name="Halpern A.L."/>
            <person name="Lee A.P."/>
            <person name="Johnson J."/>
            <person name="Dandona N."/>
            <person name="Viswanathan L.D."/>
            <person name="Tay A."/>
            <person name="Venter J.C."/>
            <person name="Strausberg R.L."/>
            <person name="Brenner S."/>
        </authorList>
    </citation>
    <scope>NUCLEOTIDE SEQUENCE [LARGE SCALE GENOMIC DNA]</scope>
</reference>
<dbReference type="Gene3D" id="2.10.70.10">
    <property type="entry name" value="Complement Module, domain 1"/>
    <property type="match status" value="4"/>
</dbReference>
<feature type="domain" description="Sushi" evidence="6">
    <location>
        <begin position="89"/>
        <end position="146"/>
    </location>
</feature>
<feature type="domain" description="Sushi" evidence="6">
    <location>
        <begin position="147"/>
        <end position="208"/>
    </location>
</feature>
<comment type="caution">
    <text evidence="2">Lacks conserved residue(s) required for the propagation of feature annotation.</text>
</comment>
<feature type="transmembrane region" description="Helical" evidence="4">
    <location>
        <begin position="283"/>
        <end position="303"/>
    </location>
</feature>
<name>A0A4W3JMG8_CALMI</name>
<keyword evidence="5" id="KW-0732">Signal</keyword>
<keyword evidence="4" id="KW-0472">Membrane</keyword>
<dbReference type="PANTHER" id="PTHR47007">
    <property type="entry name" value="SUSHI DOMAIN-CONTAINING PROTEIN 4"/>
    <property type="match status" value="1"/>
</dbReference>
<dbReference type="GO" id="GO:0045959">
    <property type="term" value="P:negative regulation of complement activation, classical pathway"/>
    <property type="evidence" value="ECO:0007669"/>
    <property type="project" value="TreeGrafter"/>
</dbReference>
<keyword evidence="4" id="KW-1133">Transmembrane helix</keyword>
<keyword evidence="1 2" id="KW-1015">Disulfide bond</keyword>
<gene>
    <name evidence="7" type="primary">susd4</name>
</gene>
<reference evidence="8" key="1">
    <citation type="journal article" date="2006" name="Science">
        <title>Ancient noncoding elements conserved in the human genome.</title>
        <authorList>
            <person name="Venkatesh B."/>
            <person name="Kirkness E.F."/>
            <person name="Loh Y.H."/>
            <person name="Halpern A.L."/>
            <person name="Lee A.P."/>
            <person name="Johnson J."/>
            <person name="Dandona N."/>
            <person name="Viswanathan L.D."/>
            <person name="Tay A."/>
            <person name="Venter J.C."/>
            <person name="Strausberg R.L."/>
            <person name="Brenner S."/>
        </authorList>
    </citation>
    <scope>NUCLEOTIDE SEQUENCE [LARGE SCALE GENOMIC DNA]</scope>
</reference>
<protein>
    <submittedName>
        <fullName evidence="7">Sushi domain containing 4</fullName>
    </submittedName>
</protein>
<feature type="disulfide bond" evidence="2">
    <location>
        <begin position="179"/>
        <end position="206"/>
    </location>
</feature>
<organism evidence="7 8">
    <name type="scientific">Callorhinchus milii</name>
    <name type="common">Ghost shark</name>
    <dbReference type="NCBI Taxonomy" id="7868"/>
    <lineage>
        <taxon>Eukaryota</taxon>
        <taxon>Metazoa</taxon>
        <taxon>Chordata</taxon>
        <taxon>Craniata</taxon>
        <taxon>Vertebrata</taxon>
        <taxon>Chondrichthyes</taxon>
        <taxon>Holocephali</taxon>
        <taxon>Chimaeriformes</taxon>
        <taxon>Callorhinchidae</taxon>
        <taxon>Callorhinchus</taxon>
    </lineage>
</organism>
<keyword evidence="2" id="KW-0768">Sushi</keyword>
<dbReference type="PROSITE" id="PS50923">
    <property type="entry name" value="SUSHI"/>
    <property type="match status" value="4"/>
</dbReference>
<dbReference type="InterPro" id="IPR000436">
    <property type="entry name" value="Sushi_SCR_CCP_dom"/>
</dbReference>
<accession>A0A4W3JMG8</accession>
<evidence type="ECO:0000256" key="1">
    <source>
        <dbReference type="ARBA" id="ARBA00023157"/>
    </source>
</evidence>
<dbReference type="AlphaFoldDB" id="A0A4W3JMG8"/>
<proteinExistence type="predicted"/>
<reference evidence="8" key="3">
    <citation type="journal article" date="2014" name="Nature">
        <title>Elephant shark genome provides unique insights into gnathostome evolution.</title>
        <authorList>
            <consortium name="International Elephant Shark Genome Sequencing Consortium"/>
            <person name="Venkatesh B."/>
            <person name="Lee A.P."/>
            <person name="Ravi V."/>
            <person name="Maurya A.K."/>
            <person name="Lian M.M."/>
            <person name="Swann J.B."/>
            <person name="Ohta Y."/>
            <person name="Flajnik M.F."/>
            <person name="Sutoh Y."/>
            <person name="Kasahara M."/>
            <person name="Hoon S."/>
            <person name="Gangu V."/>
            <person name="Roy S.W."/>
            <person name="Irimia M."/>
            <person name="Korzh V."/>
            <person name="Kondrychyn I."/>
            <person name="Lim Z.W."/>
            <person name="Tay B.H."/>
            <person name="Tohari S."/>
            <person name="Kong K.W."/>
            <person name="Ho S."/>
            <person name="Lorente-Galdos B."/>
            <person name="Quilez J."/>
            <person name="Marques-Bonet T."/>
            <person name="Raney B.J."/>
            <person name="Ingham P.W."/>
            <person name="Tay A."/>
            <person name="Hillier L.W."/>
            <person name="Minx P."/>
            <person name="Boehm T."/>
            <person name="Wilson R.K."/>
            <person name="Brenner S."/>
            <person name="Warren W.C."/>
        </authorList>
    </citation>
    <scope>NUCLEOTIDE SEQUENCE [LARGE SCALE GENOMIC DNA]</scope>
</reference>
<feature type="disulfide bond" evidence="2">
    <location>
        <begin position="91"/>
        <end position="134"/>
    </location>
</feature>
<feature type="signal peptide" evidence="5">
    <location>
        <begin position="1"/>
        <end position="19"/>
    </location>
</feature>
<dbReference type="InterPro" id="IPR042985">
    <property type="entry name" value="SUSD4"/>
</dbReference>
<evidence type="ECO:0000256" key="5">
    <source>
        <dbReference type="SAM" id="SignalP"/>
    </source>
</evidence>
<evidence type="ECO:0000313" key="8">
    <source>
        <dbReference type="Proteomes" id="UP000314986"/>
    </source>
</evidence>
<reference evidence="7" key="5">
    <citation type="submission" date="2025-09" db="UniProtKB">
        <authorList>
            <consortium name="Ensembl"/>
        </authorList>
    </citation>
    <scope>IDENTIFICATION</scope>
</reference>
<feature type="domain" description="Sushi" evidence="6">
    <location>
        <begin position="22"/>
        <end position="86"/>
    </location>
</feature>
<dbReference type="Pfam" id="PF00084">
    <property type="entry name" value="Sushi"/>
    <property type="match status" value="4"/>
</dbReference>
<feature type="compositionally biased region" description="Polar residues" evidence="3">
    <location>
        <begin position="411"/>
        <end position="446"/>
    </location>
</feature>
<evidence type="ECO:0000256" key="3">
    <source>
        <dbReference type="SAM" id="MobiDB-lite"/>
    </source>
</evidence>
<keyword evidence="8" id="KW-1185">Reference proteome</keyword>
<feature type="region of interest" description="Disordered" evidence="3">
    <location>
        <begin position="347"/>
        <end position="459"/>
    </location>
</feature>